<evidence type="ECO:0000313" key="2">
    <source>
        <dbReference type="EMBL" id="SFJ83897.1"/>
    </source>
</evidence>
<dbReference type="Gene3D" id="1.10.4080.10">
    <property type="entry name" value="ADP-ribosylation/Crystallin J1"/>
    <property type="match status" value="1"/>
</dbReference>
<dbReference type="PANTHER" id="PTHR16222">
    <property type="entry name" value="ADP-RIBOSYLGLYCOHYDROLASE"/>
    <property type="match status" value="1"/>
</dbReference>
<dbReference type="NCBIfam" id="TIGR02662">
    <property type="entry name" value="dinitro_DRAG"/>
    <property type="match status" value="1"/>
</dbReference>
<feature type="binding site" evidence="1">
    <location>
        <position position="248"/>
    </location>
    <ligand>
        <name>Mg(2+)</name>
        <dbReference type="ChEBI" id="CHEBI:18420"/>
        <label>1</label>
    </ligand>
</feature>
<evidence type="ECO:0000256" key="1">
    <source>
        <dbReference type="PIRSR" id="PIRSR605502-1"/>
    </source>
</evidence>
<comment type="cofactor">
    <cofactor evidence="1">
        <name>Mg(2+)</name>
        <dbReference type="ChEBI" id="CHEBI:18420"/>
    </cofactor>
    <text evidence="1">Binds 2 magnesium ions per subunit.</text>
</comment>
<dbReference type="AlphaFoldDB" id="A0A1I3UQ55"/>
<feature type="binding site" evidence="1">
    <location>
        <position position="65"/>
    </location>
    <ligand>
        <name>Mg(2+)</name>
        <dbReference type="ChEBI" id="CHEBI:18420"/>
        <label>1</label>
    </ligand>
</feature>
<feature type="binding site" evidence="1">
    <location>
        <position position="251"/>
    </location>
    <ligand>
        <name>Mg(2+)</name>
        <dbReference type="ChEBI" id="CHEBI:18420"/>
        <label>1</label>
    </ligand>
</feature>
<dbReference type="InterPro" id="IPR005502">
    <property type="entry name" value="Ribosyl_crysJ1"/>
</dbReference>
<dbReference type="GO" id="GO:0046872">
    <property type="term" value="F:metal ion binding"/>
    <property type="evidence" value="ECO:0007669"/>
    <property type="project" value="UniProtKB-KW"/>
</dbReference>
<keyword evidence="2" id="KW-0378">Hydrolase</keyword>
<dbReference type="SUPFAM" id="SSF101478">
    <property type="entry name" value="ADP-ribosylglycohydrolase"/>
    <property type="match status" value="1"/>
</dbReference>
<gene>
    <name evidence="2" type="ORF">SAMN04488079_10217</name>
</gene>
<dbReference type="EMBL" id="FOSH01000002">
    <property type="protein sequence ID" value="SFJ83897.1"/>
    <property type="molecule type" value="Genomic_DNA"/>
</dbReference>
<dbReference type="InterPro" id="IPR013479">
    <property type="entry name" value="ADP-ribosyl_diN_reduct_hydro"/>
</dbReference>
<sequence>MNSDTTITASSLYERALGAYLGFACGDALGATLEFMTPEQIHETYGLHKDITGGGWLGLPQGHVTDATEMTLTLSQAIIDAQGWDIKVVADYFVVWLSKHPTDISEAVLRGIRRYKNTGDLMAPYDDHDAGNGACSRILPLALICLYQDEAFESWLCEQNHFTHHNSLSDRASQMLGYLIKHLIRQETDLAEETVAEFIEKEPQFAFSPYPGHSSGYIVDTIQTVLHFFHTTDCLEACITKTVNMGGDANTVGALAGMLAGAKYGVGAIPERWLKQLDPDISELIKKQTTTLLSLAEKLAEQNP</sequence>
<keyword evidence="3" id="KW-1185">Reference proteome</keyword>
<dbReference type="Proteomes" id="UP000198924">
    <property type="component" value="Unassembled WGS sequence"/>
</dbReference>
<name>A0A1I3UQ55_9GAMM</name>
<protein>
    <submittedName>
        <fullName evidence="2">ADP-ribosyl-[dinitrogen reductase] hydrolase</fullName>
    </submittedName>
</protein>
<dbReference type="Pfam" id="PF03747">
    <property type="entry name" value="ADP_ribosyl_GH"/>
    <property type="match status" value="1"/>
</dbReference>
<dbReference type="STRING" id="45496.SAMN04488079_10217"/>
<proteinExistence type="predicted"/>
<feature type="binding site" evidence="1">
    <location>
        <position position="66"/>
    </location>
    <ligand>
        <name>Mg(2+)</name>
        <dbReference type="ChEBI" id="CHEBI:18420"/>
        <label>1</label>
    </ligand>
</feature>
<dbReference type="RefSeq" id="WP_091711419.1">
    <property type="nucleotide sequence ID" value="NZ_FOSH01000002.1"/>
</dbReference>
<dbReference type="InterPro" id="IPR036705">
    <property type="entry name" value="Ribosyl_crysJ1_sf"/>
</dbReference>
<keyword evidence="1" id="KW-0460">Magnesium</keyword>
<dbReference type="GO" id="GO:0016787">
    <property type="term" value="F:hydrolase activity"/>
    <property type="evidence" value="ECO:0007669"/>
    <property type="project" value="UniProtKB-KW"/>
</dbReference>
<dbReference type="OrthoDB" id="9798107at2"/>
<reference evidence="3" key="1">
    <citation type="submission" date="2016-10" db="EMBL/GenBank/DDBJ databases">
        <authorList>
            <person name="Varghese N."/>
            <person name="Submissions S."/>
        </authorList>
    </citation>
    <scope>NUCLEOTIDE SEQUENCE [LARGE SCALE GENOMIC DNA]</scope>
    <source>
        <strain evidence="3">DSM 11578</strain>
    </source>
</reference>
<dbReference type="PANTHER" id="PTHR16222:SF12">
    <property type="entry name" value="ADP-RIBOSYLGLYCOHYDROLASE-RELATED"/>
    <property type="match status" value="1"/>
</dbReference>
<accession>A0A1I3UQ55</accession>
<evidence type="ECO:0000313" key="3">
    <source>
        <dbReference type="Proteomes" id="UP000198924"/>
    </source>
</evidence>
<organism evidence="2 3">
    <name type="scientific">Methylophaga sulfidovorans</name>
    <dbReference type="NCBI Taxonomy" id="45496"/>
    <lineage>
        <taxon>Bacteria</taxon>
        <taxon>Pseudomonadati</taxon>
        <taxon>Pseudomonadota</taxon>
        <taxon>Gammaproteobacteria</taxon>
        <taxon>Thiotrichales</taxon>
        <taxon>Piscirickettsiaceae</taxon>
        <taxon>Methylophaga</taxon>
    </lineage>
</organism>
<dbReference type="InterPro" id="IPR050792">
    <property type="entry name" value="ADP-ribosylglycohydrolase"/>
</dbReference>
<keyword evidence="1" id="KW-0479">Metal-binding</keyword>